<dbReference type="Gramene" id="OMERI09G06640.1">
    <property type="protein sequence ID" value="OMERI09G06640.1"/>
    <property type="gene ID" value="OMERI09G06640"/>
</dbReference>
<dbReference type="STRING" id="40149.A0A0E0ERP1"/>
<evidence type="ECO:0000313" key="2">
    <source>
        <dbReference type="Proteomes" id="UP000008021"/>
    </source>
</evidence>
<dbReference type="Proteomes" id="UP000008021">
    <property type="component" value="Chromosome 9"/>
</dbReference>
<reference evidence="1" key="2">
    <citation type="submission" date="2018-05" db="EMBL/GenBank/DDBJ databases">
        <title>OmerRS3 (Oryza meridionalis Reference Sequence Version 3).</title>
        <authorList>
            <person name="Zhang J."/>
            <person name="Kudrna D."/>
            <person name="Lee S."/>
            <person name="Talag J."/>
            <person name="Welchert J."/>
            <person name="Wing R.A."/>
        </authorList>
    </citation>
    <scope>NUCLEOTIDE SEQUENCE [LARGE SCALE GENOMIC DNA]</scope>
    <source>
        <strain evidence="1">cv. OR44</strain>
    </source>
</reference>
<reference evidence="1" key="1">
    <citation type="submission" date="2015-04" db="UniProtKB">
        <authorList>
            <consortium name="EnsemblPlants"/>
        </authorList>
    </citation>
    <scope>IDENTIFICATION</scope>
</reference>
<proteinExistence type="predicted"/>
<dbReference type="eggNOG" id="ENOG502RYAH">
    <property type="taxonomic scope" value="Eukaryota"/>
</dbReference>
<evidence type="ECO:0000313" key="1">
    <source>
        <dbReference type="EnsemblPlants" id="OMERI09G06640.1"/>
    </source>
</evidence>
<dbReference type="EnsemblPlants" id="OMERI09G06640.1">
    <property type="protein sequence ID" value="OMERI09G06640.1"/>
    <property type="gene ID" value="OMERI09G06640"/>
</dbReference>
<accession>A0A0E0ERP1</accession>
<sequence>MAMGLNRFTQWLWPASTARAAAATTTTHELPTAAAGLTSASFPDFPSGFREPDTVTFAATTRRRRKGGRSSRRKEDRVDREFDMVIVASDDGGGGGWLSGSESDDSDWAIGWQEKLSPELQTDGDPDGCFAVLVRCYRHGQPEPAGRHDGGGHFLATAASLANGGGLSDGRNFV</sequence>
<dbReference type="HOGENOM" id="CLU_098173_1_0_1"/>
<dbReference type="PANTHER" id="PTHR34464">
    <property type="entry name" value="OS09G0376300 PROTEIN"/>
    <property type="match status" value="1"/>
</dbReference>
<dbReference type="AlphaFoldDB" id="A0A0E0ERP1"/>
<dbReference type="PANTHER" id="PTHR34464:SF3">
    <property type="entry name" value="OS09G0376300 PROTEIN"/>
    <property type="match status" value="1"/>
</dbReference>
<keyword evidence="2" id="KW-1185">Reference proteome</keyword>
<protein>
    <submittedName>
        <fullName evidence="1">Uncharacterized protein</fullName>
    </submittedName>
</protein>
<name>A0A0E0ERP1_9ORYZ</name>
<organism evidence="1">
    <name type="scientific">Oryza meridionalis</name>
    <dbReference type="NCBI Taxonomy" id="40149"/>
    <lineage>
        <taxon>Eukaryota</taxon>
        <taxon>Viridiplantae</taxon>
        <taxon>Streptophyta</taxon>
        <taxon>Embryophyta</taxon>
        <taxon>Tracheophyta</taxon>
        <taxon>Spermatophyta</taxon>
        <taxon>Magnoliopsida</taxon>
        <taxon>Liliopsida</taxon>
        <taxon>Poales</taxon>
        <taxon>Poaceae</taxon>
        <taxon>BOP clade</taxon>
        <taxon>Oryzoideae</taxon>
        <taxon>Oryzeae</taxon>
        <taxon>Oryzinae</taxon>
        <taxon>Oryza</taxon>
    </lineage>
</organism>